<evidence type="ECO:0008006" key="2">
    <source>
        <dbReference type="Google" id="ProtNLM"/>
    </source>
</evidence>
<dbReference type="EMBL" id="BARS01053791">
    <property type="protein sequence ID" value="GAG42961.1"/>
    <property type="molecule type" value="Genomic_DNA"/>
</dbReference>
<evidence type="ECO:0000313" key="1">
    <source>
        <dbReference type="EMBL" id="GAG42961.1"/>
    </source>
</evidence>
<dbReference type="AlphaFoldDB" id="X0Z318"/>
<organism evidence="1">
    <name type="scientific">marine sediment metagenome</name>
    <dbReference type="NCBI Taxonomy" id="412755"/>
    <lineage>
        <taxon>unclassified sequences</taxon>
        <taxon>metagenomes</taxon>
        <taxon>ecological metagenomes</taxon>
    </lineage>
</organism>
<feature type="non-terminal residue" evidence="1">
    <location>
        <position position="223"/>
    </location>
</feature>
<proteinExistence type="predicted"/>
<sequence length="223" mass="23881">RTATGAEVRTSSIGASEVIVDQQWYKWEPNALGLFHTVVHRTGYDPAEEEHVGANFKYRDAPAYGRHPGGRVLEVAPLSLDPNQPMAESFSQRTAVAQSLLAIYAGGYGYLTVDVPFTLFARLLGDVVSVTSTKPPDGAGGRGMVNRTAQVVGRSWEPRDAHGRLTLLILRHFQIGGYTPAAKIDTIDSGASGGTGPFTVSFTVADYFPAGQVPADYLEVGDL</sequence>
<accession>X0Z318</accession>
<comment type="caution">
    <text evidence="1">The sequence shown here is derived from an EMBL/GenBank/DDBJ whole genome shotgun (WGS) entry which is preliminary data.</text>
</comment>
<reference evidence="1" key="1">
    <citation type="journal article" date="2014" name="Front. Microbiol.">
        <title>High frequency of phylogenetically diverse reductive dehalogenase-homologous genes in deep subseafloor sedimentary metagenomes.</title>
        <authorList>
            <person name="Kawai M."/>
            <person name="Futagami T."/>
            <person name="Toyoda A."/>
            <person name="Takaki Y."/>
            <person name="Nishi S."/>
            <person name="Hori S."/>
            <person name="Arai W."/>
            <person name="Tsubouchi T."/>
            <person name="Morono Y."/>
            <person name="Uchiyama I."/>
            <person name="Ito T."/>
            <person name="Fujiyama A."/>
            <person name="Inagaki F."/>
            <person name="Takami H."/>
        </authorList>
    </citation>
    <scope>NUCLEOTIDE SEQUENCE</scope>
    <source>
        <strain evidence="1">Expedition CK06-06</strain>
    </source>
</reference>
<gene>
    <name evidence="1" type="ORF">S01H1_79748</name>
</gene>
<feature type="non-terminal residue" evidence="1">
    <location>
        <position position="1"/>
    </location>
</feature>
<name>X0Z318_9ZZZZ</name>
<protein>
    <recommendedName>
        <fullName evidence="2">Tip attachment protein J domain-containing protein</fullName>
    </recommendedName>
</protein>